<dbReference type="GO" id="GO:0016787">
    <property type="term" value="F:hydrolase activity"/>
    <property type="evidence" value="ECO:0007669"/>
    <property type="project" value="InterPro"/>
</dbReference>
<keyword evidence="1" id="KW-0812">Transmembrane</keyword>
<dbReference type="SUPFAM" id="SSF56300">
    <property type="entry name" value="Metallo-dependent phosphatases"/>
    <property type="match status" value="1"/>
</dbReference>
<feature type="transmembrane region" description="Helical" evidence="1">
    <location>
        <begin position="180"/>
        <end position="202"/>
    </location>
</feature>
<dbReference type="PANTHER" id="PTHR31302:SF0">
    <property type="entry name" value="TRANSMEMBRANE PROTEIN WITH METALLOPHOSPHOESTERASE DOMAIN"/>
    <property type="match status" value="1"/>
</dbReference>
<keyword evidence="1" id="KW-1133">Transmembrane helix</keyword>
<feature type="transmembrane region" description="Helical" evidence="1">
    <location>
        <begin position="129"/>
        <end position="159"/>
    </location>
</feature>
<dbReference type="CDD" id="cd07385">
    <property type="entry name" value="MPP_YkuE_C"/>
    <property type="match status" value="1"/>
</dbReference>
<evidence type="ECO:0000313" key="3">
    <source>
        <dbReference type="WBParaSite" id="maker-PairedContig_4425-snap-gene-0.25-mRNA-1"/>
    </source>
</evidence>
<feature type="transmembrane region" description="Helical" evidence="1">
    <location>
        <begin position="100"/>
        <end position="123"/>
    </location>
</feature>
<organism evidence="3">
    <name type="scientific">Wuchereria bancrofti</name>
    <dbReference type="NCBI Taxonomy" id="6293"/>
    <lineage>
        <taxon>Eukaryota</taxon>
        <taxon>Metazoa</taxon>
        <taxon>Ecdysozoa</taxon>
        <taxon>Nematoda</taxon>
        <taxon>Chromadorea</taxon>
        <taxon>Rhabditida</taxon>
        <taxon>Spirurina</taxon>
        <taxon>Spiruromorpha</taxon>
        <taxon>Filarioidea</taxon>
        <taxon>Onchocercidae</taxon>
        <taxon>Wuchereria</taxon>
    </lineage>
</organism>
<accession>A0A1I8ESE7</accession>
<protein>
    <submittedName>
        <fullName evidence="3">Metallophos domain-containing protein</fullName>
    </submittedName>
</protein>
<name>A0A1I8ESE7_WUCBA</name>
<reference evidence="3" key="1">
    <citation type="submission" date="2016-11" db="UniProtKB">
        <authorList>
            <consortium name="WormBaseParasite"/>
        </authorList>
    </citation>
    <scope>IDENTIFICATION</scope>
    <source>
        <strain evidence="3">pt0022</strain>
    </source>
</reference>
<dbReference type="Pfam" id="PF00149">
    <property type="entry name" value="Metallophos"/>
    <property type="match status" value="1"/>
</dbReference>
<dbReference type="InterPro" id="IPR051158">
    <property type="entry name" value="Metallophosphoesterase_sf"/>
</dbReference>
<dbReference type="PANTHER" id="PTHR31302">
    <property type="entry name" value="TRANSMEMBRANE PROTEIN WITH METALLOPHOSPHOESTERASE DOMAIN-RELATED"/>
    <property type="match status" value="1"/>
</dbReference>
<dbReference type="Gene3D" id="3.60.21.10">
    <property type="match status" value="1"/>
</dbReference>
<keyword evidence="1" id="KW-0472">Membrane</keyword>
<dbReference type="WBParaSite" id="maker-PairedContig_4425-snap-gene-0.25-mRNA-1">
    <property type="protein sequence ID" value="maker-PairedContig_4425-snap-gene-0.25-mRNA-1"/>
    <property type="gene ID" value="maker-PairedContig_4425-snap-gene-0.25"/>
</dbReference>
<dbReference type="AlphaFoldDB" id="A0A1I8ESE7"/>
<sequence>MTCSVFAECDARVTSANSDVRNELEYNKDEEDIVNTSRCVFAVPGDLFCTEMFPNRCTLYSLTDGFVHSYLAFYRTCSVLSDLPLQPSYRCWRTVCVQKFLKAAIILLLFLVHISSTFYYLWIGEEPNIFAMIALTSVAVYIYLIFFLLTFVLIQSVFRRMLRMNSKHFRFLRLLVANELSNRIFAIVLAVVFVLAGLWVTLLPPAVRRITIEIDNLPEAQKGFTVGLLSDLHIGPTVGCSKIQKMVNTINLFKPDVIAISGDLVDGFVRNLEKAAYPLMNLTSKYGVYFATGNHEYLHGNVDEWFVFLKKIKIIPLHNKNKKILVGNSRICIAGTDDLFAEQSRFSGHIMDYKKALRGCNKNDTTIMLIHQPNAVRIILNDVETAKNIDLILSGHTHGGQMYVFVPLVYFWNAYFRGLYYNKTTGTYVYVSAGVNYFGPPVKIFDGNEIIIIKLV</sequence>
<proteinExistence type="predicted"/>
<dbReference type="InterPro" id="IPR004843">
    <property type="entry name" value="Calcineurin-like_PHP"/>
</dbReference>
<dbReference type="InterPro" id="IPR029052">
    <property type="entry name" value="Metallo-depent_PP-like"/>
</dbReference>
<feature type="domain" description="Calcineurin-like phosphoesterase" evidence="2">
    <location>
        <begin position="225"/>
        <end position="399"/>
    </location>
</feature>
<evidence type="ECO:0000256" key="1">
    <source>
        <dbReference type="SAM" id="Phobius"/>
    </source>
</evidence>
<evidence type="ECO:0000259" key="2">
    <source>
        <dbReference type="Pfam" id="PF00149"/>
    </source>
</evidence>